<evidence type="ECO:0000313" key="2">
    <source>
        <dbReference type="EMBL" id="PKZ28831.1"/>
    </source>
</evidence>
<keyword evidence="1" id="KW-0472">Membrane</keyword>
<proteinExistence type="predicted"/>
<organism evidence="2 3">
    <name type="scientific">Campylobacter ureolyticus</name>
    <dbReference type="NCBI Taxonomy" id="827"/>
    <lineage>
        <taxon>Bacteria</taxon>
        <taxon>Pseudomonadati</taxon>
        <taxon>Campylobacterota</taxon>
        <taxon>Epsilonproteobacteria</taxon>
        <taxon>Campylobacterales</taxon>
        <taxon>Campylobacteraceae</taxon>
        <taxon>Campylobacter</taxon>
    </lineage>
</organism>
<evidence type="ECO:0008006" key="4">
    <source>
        <dbReference type="Google" id="ProtNLM"/>
    </source>
</evidence>
<dbReference type="AlphaFoldDB" id="A0A2I1N8Y8"/>
<comment type="caution">
    <text evidence="2">The sequence shown here is derived from an EMBL/GenBank/DDBJ whole genome shotgun (WGS) entry which is preliminary data.</text>
</comment>
<dbReference type="EMBL" id="PKHU01000006">
    <property type="protein sequence ID" value="PKZ28831.1"/>
    <property type="molecule type" value="Genomic_DNA"/>
</dbReference>
<protein>
    <recommendedName>
        <fullName evidence="4">FdhC protein</fullName>
    </recommendedName>
</protein>
<dbReference type="Proteomes" id="UP000234639">
    <property type="component" value="Unassembled WGS sequence"/>
</dbReference>
<sequence>MRLKHFIIYSLIYIGLVGIFAFVQNASSYKVSLLGVGLELPVALWFVLPIILFAILAIFHVAWSGIANFRQRQAVKSDEDIYENYAKEILLGIESDKKFKTDIFKTSNEITKFLSPWHTHSVNIENEDISEIINVLEKLKKGEVVELKKYKLNNDNPLVIQNEFNKLQENSSYAKEILKDKKTLDDELSKKAYKVALKIFSYFDIKKFPFEISKDDAFLLVERYAKEENFEMTKDDLLDLLVMCDLDKYGYVNVAKSLDKKIEPDILIALFNKLKSEKESASYAYLYLLYEFGMMEELKDILNYSDEYPEFEILMDLRDQGKNISANYFFR</sequence>
<reference evidence="2 3" key="1">
    <citation type="submission" date="2017-12" db="EMBL/GenBank/DDBJ databases">
        <title>Phylogenetic diversity of female urinary microbiome.</title>
        <authorList>
            <person name="Thomas-White K."/>
            <person name="Wolfe A.J."/>
        </authorList>
    </citation>
    <scope>NUCLEOTIDE SEQUENCE [LARGE SCALE GENOMIC DNA]</scope>
    <source>
        <strain evidence="2 3">UMB0112</strain>
    </source>
</reference>
<accession>A0A2I1N8Y8</accession>
<feature type="transmembrane region" description="Helical" evidence="1">
    <location>
        <begin position="7"/>
        <end position="23"/>
    </location>
</feature>
<keyword evidence="1" id="KW-1133">Transmembrane helix</keyword>
<name>A0A2I1N8Y8_9BACT</name>
<dbReference type="RefSeq" id="WP_101637529.1">
    <property type="nucleotide sequence ID" value="NZ_JAPXGL010000005.1"/>
</dbReference>
<gene>
    <name evidence="2" type="ORF">CYJ41_06920</name>
</gene>
<evidence type="ECO:0000256" key="1">
    <source>
        <dbReference type="SAM" id="Phobius"/>
    </source>
</evidence>
<feature type="transmembrane region" description="Helical" evidence="1">
    <location>
        <begin position="43"/>
        <end position="63"/>
    </location>
</feature>
<evidence type="ECO:0000313" key="3">
    <source>
        <dbReference type="Proteomes" id="UP000234639"/>
    </source>
</evidence>
<keyword evidence="1" id="KW-0812">Transmembrane</keyword>